<accession>A0ABS3X4R8</accession>
<sequence>MTVKSAVRSVDTGRSFPSGGSQKVSFTKGKTKAIFVSQSGKGRVNCNIPDMRAGSMTRPDSTFQVTAGSRTWERVLEVEPGSSGDYALTCTSERQAEFAVGDRPHVGATAGATFAAIGLFFAAVAAAVAISAVTAVRRGRHRRQYAAASAASPQWGGPLPFGPPSGLPPGPLS</sequence>
<evidence type="ECO:0000256" key="2">
    <source>
        <dbReference type="SAM" id="Phobius"/>
    </source>
</evidence>
<gene>
    <name evidence="3" type="ORF">ITI46_01200</name>
</gene>
<organism evidence="3 4">
    <name type="scientific">Streptomyces oryzae</name>
    <dbReference type="NCBI Taxonomy" id="1434886"/>
    <lineage>
        <taxon>Bacteria</taxon>
        <taxon>Bacillati</taxon>
        <taxon>Actinomycetota</taxon>
        <taxon>Actinomycetes</taxon>
        <taxon>Kitasatosporales</taxon>
        <taxon>Streptomycetaceae</taxon>
        <taxon>Streptomyces</taxon>
    </lineage>
</organism>
<feature type="transmembrane region" description="Helical" evidence="2">
    <location>
        <begin position="112"/>
        <end position="136"/>
    </location>
</feature>
<keyword evidence="2" id="KW-0472">Membrane</keyword>
<keyword evidence="2" id="KW-0812">Transmembrane</keyword>
<name>A0ABS3X4R8_9ACTN</name>
<feature type="region of interest" description="Disordered" evidence="1">
    <location>
        <begin position="147"/>
        <end position="173"/>
    </location>
</feature>
<feature type="compositionally biased region" description="Pro residues" evidence="1">
    <location>
        <begin position="160"/>
        <end position="173"/>
    </location>
</feature>
<comment type="caution">
    <text evidence="3">The sequence shown here is derived from an EMBL/GenBank/DDBJ whole genome shotgun (WGS) entry which is preliminary data.</text>
</comment>
<dbReference type="Proteomes" id="UP001519064">
    <property type="component" value="Unassembled WGS sequence"/>
</dbReference>
<keyword evidence="2" id="KW-1133">Transmembrane helix</keyword>
<evidence type="ECO:0000256" key="1">
    <source>
        <dbReference type="SAM" id="MobiDB-lite"/>
    </source>
</evidence>
<evidence type="ECO:0000313" key="4">
    <source>
        <dbReference type="Proteomes" id="UP001519064"/>
    </source>
</evidence>
<evidence type="ECO:0000313" key="3">
    <source>
        <dbReference type="EMBL" id="MBO8190338.1"/>
    </source>
</evidence>
<feature type="region of interest" description="Disordered" evidence="1">
    <location>
        <begin position="1"/>
        <end position="25"/>
    </location>
</feature>
<reference evidence="3 4" key="1">
    <citation type="submission" date="2020-11" db="EMBL/GenBank/DDBJ databases">
        <title>Streptomyces spirodelae sp. nov., isolated from duckweed.</title>
        <authorList>
            <person name="Saimee Y."/>
            <person name="Duangmal K."/>
        </authorList>
    </citation>
    <scope>NUCLEOTIDE SEQUENCE [LARGE SCALE GENOMIC DNA]</scope>
    <source>
        <strain evidence="3 4">S16-07</strain>
    </source>
</reference>
<dbReference type="EMBL" id="JADKMA010000004">
    <property type="protein sequence ID" value="MBO8190338.1"/>
    <property type="molecule type" value="Genomic_DNA"/>
</dbReference>
<dbReference type="RefSeq" id="WP_209237257.1">
    <property type="nucleotide sequence ID" value="NZ_JADKMA010000004.1"/>
</dbReference>
<proteinExistence type="predicted"/>
<keyword evidence="4" id="KW-1185">Reference proteome</keyword>
<protein>
    <submittedName>
        <fullName evidence="3">Serine/arginine repetitive matrix protein 2</fullName>
    </submittedName>
</protein>